<gene>
    <name evidence="3" type="ORF">GIL414_LOCUS33209</name>
    <name evidence="1" type="ORF">SMN809_LOCUS32497</name>
    <name evidence="2" type="ORF">SMN809_LOCUS32583</name>
</gene>
<proteinExistence type="predicted"/>
<accession>A0A8S2WF45</accession>
<dbReference type="EMBL" id="CAJOBJ010072893">
    <property type="protein sequence ID" value="CAF4468192.1"/>
    <property type="molecule type" value="Genomic_DNA"/>
</dbReference>
<dbReference type="Proteomes" id="UP000676336">
    <property type="component" value="Unassembled WGS sequence"/>
</dbReference>
<evidence type="ECO:0000313" key="1">
    <source>
        <dbReference type="EMBL" id="CAF4446187.1"/>
    </source>
</evidence>
<evidence type="ECO:0000313" key="4">
    <source>
        <dbReference type="Proteomes" id="UP000676336"/>
    </source>
</evidence>
<evidence type="ECO:0000313" key="3">
    <source>
        <dbReference type="EMBL" id="CAF4468192.1"/>
    </source>
</evidence>
<reference evidence="2" key="1">
    <citation type="submission" date="2021-02" db="EMBL/GenBank/DDBJ databases">
        <authorList>
            <person name="Nowell W R."/>
        </authorList>
    </citation>
    <scope>NUCLEOTIDE SEQUENCE</scope>
</reference>
<dbReference type="Proteomes" id="UP000681720">
    <property type="component" value="Unassembled WGS sequence"/>
</dbReference>
<dbReference type="AlphaFoldDB" id="A0A8S2WF45"/>
<sequence>MTDLSTWLQWLYFFQAKYGSLKTFITRKKTELDGLLLLETSTHELFRLPIESSLTHFEQELAKMNVRSAVGYLCAS</sequence>
<feature type="non-terminal residue" evidence="2">
    <location>
        <position position="76"/>
    </location>
</feature>
<protein>
    <submittedName>
        <fullName evidence="2">Uncharacterized protein</fullName>
    </submittedName>
</protein>
<dbReference type="EMBL" id="CAJOBI010068328">
    <property type="protein sequence ID" value="CAF4446187.1"/>
    <property type="molecule type" value="Genomic_DNA"/>
</dbReference>
<comment type="caution">
    <text evidence="2">The sequence shown here is derived from an EMBL/GenBank/DDBJ whole genome shotgun (WGS) entry which is preliminary data.</text>
</comment>
<evidence type="ECO:0000313" key="2">
    <source>
        <dbReference type="EMBL" id="CAF4448085.1"/>
    </source>
</evidence>
<dbReference type="EMBL" id="CAJOBI010068733">
    <property type="protein sequence ID" value="CAF4448085.1"/>
    <property type="molecule type" value="Genomic_DNA"/>
</dbReference>
<organism evidence="2 4">
    <name type="scientific">Rotaria magnacalcarata</name>
    <dbReference type="NCBI Taxonomy" id="392030"/>
    <lineage>
        <taxon>Eukaryota</taxon>
        <taxon>Metazoa</taxon>
        <taxon>Spiralia</taxon>
        <taxon>Gnathifera</taxon>
        <taxon>Rotifera</taxon>
        <taxon>Eurotatoria</taxon>
        <taxon>Bdelloidea</taxon>
        <taxon>Philodinida</taxon>
        <taxon>Philodinidae</taxon>
        <taxon>Rotaria</taxon>
    </lineage>
</organism>
<name>A0A8S2WF45_9BILA</name>